<evidence type="ECO:0000313" key="7">
    <source>
        <dbReference type="Proteomes" id="UP001375382"/>
    </source>
</evidence>
<reference evidence="6 7" key="1">
    <citation type="journal article" date="2023" name="Ecotoxicol. Environ. Saf.">
        <title>Mercury remediation potential of mercury-resistant strain Rheinheimera metallidurans sp. nov. isolated from a municipal waste dumping site.</title>
        <authorList>
            <person name="Yadav V."/>
            <person name="Manjhi A."/>
            <person name="Vadakedath N."/>
        </authorList>
    </citation>
    <scope>NUCLEOTIDE SEQUENCE [LARGE SCALE GENOMIC DNA]</scope>
    <source>
        <strain evidence="6 7">E-49</strain>
    </source>
</reference>
<sequence>MRVLVFNGAPRRSAVNLALTQVFVEALVNYTPITLQVLHLHQIASDVGCAESLLQLPDSAAEAYQQALDADLIIFIVPQYAAGLPGLFCHFFELLDPTALRGKVALIAATGSGLYSPLLDTQLRPLLDKFGLFVMPVDSYLPHAAFAQQPGIHTCLLSEPQALARIRFSTQQAVSLVAAKLRSAA</sequence>
<feature type="domain" description="NADPH-dependent FMN reductase-like" evidence="5">
    <location>
        <begin position="1"/>
        <end position="139"/>
    </location>
</feature>
<accession>A0ABU8C3W8</accession>
<evidence type="ECO:0000256" key="4">
    <source>
        <dbReference type="ARBA" id="ARBA00023002"/>
    </source>
</evidence>
<dbReference type="PANTHER" id="PTHR43408">
    <property type="entry name" value="FMN REDUCTASE (NADPH)"/>
    <property type="match status" value="1"/>
</dbReference>
<keyword evidence="4" id="KW-0560">Oxidoreductase</keyword>
<dbReference type="SUPFAM" id="SSF52218">
    <property type="entry name" value="Flavoproteins"/>
    <property type="match status" value="1"/>
</dbReference>
<dbReference type="Gene3D" id="3.40.50.360">
    <property type="match status" value="1"/>
</dbReference>
<name>A0ABU8C3W8_9GAMM</name>
<comment type="caution">
    <text evidence="6">The sequence shown here is derived from an EMBL/GenBank/DDBJ whole genome shotgun (WGS) entry which is preliminary data.</text>
</comment>
<evidence type="ECO:0000256" key="2">
    <source>
        <dbReference type="ARBA" id="ARBA00022630"/>
    </source>
</evidence>
<dbReference type="InterPro" id="IPR005025">
    <property type="entry name" value="FMN_Rdtase-like_dom"/>
</dbReference>
<dbReference type="InterPro" id="IPR051814">
    <property type="entry name" value="NAD(P)H-dep_FMN_reductase"/>
</dbReference>
<dbReference type="RefSeq" id="WP_335734979.1">
    <property type="nucleotide sequence ID" value="NZ_JALAAR010000003.1"/>
</dbReference>
<gene>
    <name evidence="6" type="ORF">MN202_04925</name>
</gene>
<organism evidence="6 7">
    <name type="scientific">Rheinheimera muenzenbergensis</name>
    <dbReference type="NCBI Taxonomy" id="1193628"/>
    <lineage>
        <taxon>Bacteria</taxon>
        <taxon>Pseudomonadati</taxon>
        <taxon>Pseudomonadota</taxon>
        <taxon>Gammaproteobacteria</taxon>
        <taxon>Chromatiales</taxon>
        <taxon>Chromatiaceae</taxon>
        <taxon>Rheinheimera</taxon>
    </lineage>
</organism>
<dbReference type="EMBL" id="JALAAR010000003">
    <property type="protein sequence ID" value="MEH8016562.1"/>
    <property type="molecule type" value="Genomic_DNA"/>
</dbReference>
<protein>
    <submittedName>
        <fullName evidence="6">NAD(P)H-dependent oxidoreductase</fullName>
    </submittedName>
</protein>
<keyword evidence="7" id="KW-1185">Reference proteome</keyword>
<evidence type="ECO:0000256" key="1">
    <source>
        <dbReference type="ARBA" id="ARBA00005990"/>
    </source>
</evidence>
<dbReference type="Pfam" id="PF03358">
    <property type="entry name" value="FMN_red"/>
    <property type="match status" value="1"/>
</dbReference>
<dbReference type="InterPro" id="IPR029039">
    <property type="entry name" value="Flavoprotein-like_sf"/>
</dbReference>
<comment type="similarity">
    <text evidence="1">Belongs to the SsuE family.</text>
</comment>
<dbReference type="Proteomes" id="UP001375382">
    <property type="component" value="Unassembled WGS sequence"/>
</dbReference>
<proteinExistence type="inferred from homology"/>
<evidence type="ECO:0000313" key="6">
    <source>
        <dbReference type="EMBL" id="MEH8016562.1"/>
    </source>
</evidence>
<evidence type="ECO:0000256" key="3">
    <source>
        <dbReference type="ARBA" id="ARBA00022643"/>
    </source>
</evidence>
<dbReference type="PANTHER" id="PTHR43408:SF2">
    <property type="entry name" value="FMN REDUCTASE (NADPH)"/>
    <property type="match status" value="1"/>
</dbReference>
<evidence type="ECO:0000259" key="5">
    <source>
        <dbReference type="Pfam" id="PF03358"/>
    </source>
</evidence>
<keyword evidence="3" id="KW-0288">FMN</keyword>
<keyword evidence="2" id="KW-0285">Flavoprotein</keyword>